<reference evidence="3 4" key="1">
    <citation type="submission" date="2018-07" db="EMBL/GenBank/DDBJ databases">
        <title>Genomic Encyclopedia of Type Strains, Phase IV (KMG-IV): sequencing the most valuable type-strain genomes for metagenomic binning, comparative biology and taxonomic classification.</title>
        <authorList>
            <person name="Goeker M."/>
        </authorList>
    </citation>
    <scope>NUCLEOTIDE SEQUENCE [LARGE SCALE GENOMIC DNA]</scope>
    <source>
        <strain evidence="3 4">DSM 21634</strain>
    </source>
</reference>
<dbReference type="NCBIfam" id="TIGR03750">
    <property type="entry name" value="conj_TIGR03750"/>
    <property type="match status" value="1"/>
</dbReference>
<dbReference type="RefSeq" id="WP_114471564.1">
    <property type="nucleotide sequence ID" value="NZ_QPJK01000011.1"/>
</dbReference>
<gene>
    <name evidence="3" type="ORF">DES41_111163</name>
</gene>
<feature type="transmembrane region" description="Helical" evidence="2">
    <location>
        <begin position="62"/>
        <end position="81"/>
    </location>
</feature>
<proteinExistence type="predicted"/>
<dbReference type="Proteomes" id="UP000252884">
    <property type="component" value="Unassembled WGS sequence"/>
</dbReference>
<evidence type="ECO:0000313" key="3">
    <source>
        <dbReference type="EMBL" id="RCW66205.1"/>
    </source>
</evidence>
<dbReference type="OrthoDB" id="8907898at2"/>
<evidence type="ECO:0000256" key="2">
    <source>
        <dbReference type="SAM" id="Phobius"/>
    </source>
</evidence>
<keyword evidence="2" id="KW-0472">Membrane</keyword>
<protein>
    <submittedName>
        <fullName evidence="3">Conjugative transfer region protein (TIGR03750 family)</fullName>
    </submittedName>
</protein>
<dbReference type="InterPro" id="IPR021877">
    <property type="entry name" value="DUF3487"/>
</dbReference>
<keyword evidence="2" id="KW-1133">Transmembrane helix</keyword>
<keyword evidence="2" id="KW-0812">Transmembrane</keyword>
<sequence>MSDRLLDDDGDGRVPLTDRVNSEPAILHGMTASEASWLGGLSLFLYTLGTGMVIYASGLWQLLLAPLIATIGTLWFGSMWLQKIKRDRPDGYYGHALQLWLSRHGLSHARFIRHAGYWSIGRTDTLSLRASLTPGSEPSPAPSPAPAAPGPLPALARTALLANELEQGA</sequence>
<keyword evidence="4" id="KW-1185">Reference proteome</keyword>
<organism evidence="3 4">
    <name type="scientific">Pseudorhodoferax soli</name>
    <dbReference type="NCBI Taxonomy" id="545864"/>
    <lineage>
        <taxon>Bacteria</taxon>
        <taxon>Pseudomonadati</taxon>
        <taxon>Pseudomonadota</taxon>
        <taxon>Betaproteobacteria</taxon>
        <taxon>Burkholderiales</taxon>
        <taxon>Comamonadaceae</taxon>
    </lineage>
</organism>
<dbReference type="EMBL" id="QPJK01000011">
    <property type="protein sequence ID" value="RCW66205.1"/>
    <property type="molecule type" value="Genomic_DNA"/>
</dbReference>
<feature type="transmembrane region" description="Helical" evidence="2">
    <location>
        <begin position="37"/>
        <end position="56"/>
    </location>
</feature>
<evidence type="ECO:0000256" key="1">
    <source>
        <dbReference type="SAM" id="MobiDB-lite"/>
    </source>
</evidence>
<feature type="region of interest" description="Disordered" evidence="1">
    <location>
        <begin position="131"/>
        <end position="152"/>
    </location>
</feature>
<accession>A0A368XEB8</accession>
<evidence type="ECO:0000313" key="4">
    <source>
        <dbReference type="Proteomes" id="UP000252884"/>
    </source>
</evidence>
<dbReference type="AlphaFoldDB" id="A0A368XEB8"/>
<name>A0A368XEB8_9BURK</name>
<dbReference type="Pfam" id="PF11990">
    <property type="entry name" value="DUF3487"/>
    <property type="match status" value="1"/>
</dbReference>
<feature type="compositionally biased region" description="Pro residues" evidence="1">
    <location>
        <begin position="137"/>
        <end position="152"/>
    </location>
</feature>
<comment type="caution">
    <text evidence="3">The sequence shown here is derived from an EMBL/GenBank/DDBJ whole genome shotgun (WGS) entry which is preliminary data.</text>
</comment>